<dbReference type="Proteomes" id="UP000190150">
    <property type="component" value="Unassembled WGS sequence"/>
</dbReference>
<feature type="domain" description="DUF2089" evidence="2">
    <location>
        <begin position="7"/>
        <end position="37"/>
    </location>
</feature>
<dbReference type="Pfam" id="PF22747">
    <property type="entry name" value="Zn_ribbon_DUF2089"/>
    <property type="match status" value="1"/>
</dbReference>
<dbReference type="Pfam" id="PF09862">
    <property type="entry name" value="DUF2089"/>
    <property type="match status" value="1"/>
</dbReference>
<dbReference type="InterPro" id="IPR053957">
    <property type="entry name" value="DUF2089_Zn_ribbon"/>
</dbReference>
<dbReference type="InterPro" id="IPR018658">
    <property type="entry name" value="DUF2089"/>
</dbReference>
<dbReference type="STRING" id="1513896.SAMN05660841_02164"/>
<protein>
    <recommendedName>
        <fullName evidence="5">DUF2089 domain-containing protein</fullName>
    </recommendedName>
</protein>
<evidence type="ECO:0000313" key="3">
    <source>
        <dbReference type="EMBL" id="SKB74915.1"/>
    </source>
</evidence>
<dbReference type="OrthoDB" id="9797643at2"/>
<organism evidence="3 4">
    <name type="scientific">Sphingobacterium nematocida</name>
    <dbReference type="NCBI Taxonomy" id="1513896"/>
    <lineage>
        <taxon>Bacteria</taxon>
        <taxon>Pseudomonadati</taxon>
        <taxon>Bacteroidota</taxon>
        <taxon>Sphingobacteriia</taxon>
        <taxon>Sphingobacteriales</taxon>
        <taxon>Sphingobacteriaceae</taxon>
        <taxon>Sphingobacterium</taxon>
    </lineage>
</organism>
<accession>A0A1T5DTA0</accession>
<feature type="domain" description="DUF2089" evidence="1">
    <location>
        <begin position="40"/>
        <end position="84"/>
    </location>
</feature>
<dbReference type="AlphaFoldDB" id="A0A1T5DTA0"/>
<keyword evidence="4" id="KW-1185">Reference proteome</keyword>
<reference evidence="4" key="1">
    <citation type="submission" date="2017-02" db="EMBL/GenBank/DDBJ databases">
        <authorList>
            <person name="Varghese N."/>
            <person name="Submissions S."/>
        </authorList>
    </citation>
    <scope>NUCLEOTIDE SEQUENCE [LARGE SCALE GENOMIC DNA]</scope>
    <source>
        <strain evidence="4">DSM 24091</strain>
    </source>
</reference>
<evidence type="ECO:0008006" key="5">
    <source>
        <dbReference type="Google" id="ProtNLM"/>
    </source>
</evidence>
<evidence type="ECO:0000259" key="2">
    <source>
        <dbReference type="Pfam" id="PF22747"/>
    </source>
</evidence>
<evidence type="ECO:0000259" key="1">
    <source>
        <dbReference type="Pfam" id="PF09862"/>
    </source>
</evidence>
<sequence>MKLPIRCPSCEDKLQVANLHCSNCGTTVSGAYELPVFMQLDAEEQGFVLEFLLSSGSIKDMASKLGKSYPTVRNRLDDLILKIKAFQDEK</sequence>
<dbReference type="RefSeq" id="WP_079643095.1">
    <property type="nucleotide sequence ID" value="NZ_FUZF01000008.1"/>
</dbReference>
<evidence type="ECO:0000313" key="4">
    <source>
        <dbReference type="Proteomes" id="UP000190150"/>
    </source>
</evidence>
<gene>
    <name evidence="3" type="ORF">SAMN05660841_02164</name>
</gene>
<dbReference type="EMBL" id="FUZF01000008">
    <property type="protein sequence ID" value="SKB74915.1"/>
    <property type="molecule type" value="Genomic_DNA"/>
</dbReference>
<proteinExistence type="predicted"/>
<name>A0A1T5DTA0_9SPHI</name>